<gene>
    <name evidence="1" type="ORF">Amon02_000964400</name>
</gene>
<proteinExistence type="predicted"/>
<name>A0ACB5TTX8_AMBMO</name>
<evidence type="ECO:0000313" key="1">
    <source>
        <dbReference type="EMBL" id="GME94763.1"/>
    </source>
</evidence>
<protein>
    <submittedName>
        <fullName evidence="1">Unnamed protein product</fullName>
    </submittedName>
</protein>
<accession>A0ACB5TTX8</accession>
<reference evidence="1" key="1">
    <citation type="submission" date="2023-04" db="EMBL/GenBank/DDBJ databases">
        <title>Ambrosiozyma monospora NBRC 10751.</title>
        <authorList>
            <person name="Ichikawa N."/>
            <person name="Sato H."/>
            <person name="Tonouchi N."/>
        </authorList>
    </citation>
    <scope>NUCLEOTIDE SEQUENCE</scope>
    <source>
        <strain evidence="1">NBRC 10751</strain>
    </source>
</reference>
<keyword evidence="2" id="KW-1185">Reference proteome</keyword>
<sequence length="81" mass="8756">MQFNNPSIFNNDRHLCISVKHAPLCLATEGSIASTSTSPPDLPPPLELTPLPSPLKLQPSNVVNSDPFDSLSSLRNHLILV</sequence>
<comment type="caution">
    <text evidence="1">The sequence shown here is derived from an EMBL/GenBank/DDBJ whole genome shotgun (WGS) entry which is preliminary data.</text>
</comment>
<organism evidence="1 2">
    <name type="scientific">Ambrosiozyma monospora</name>
    <name type="common">Yeast</name>
    <name type="synonym">Endomycopsis monosporus</name>
    <dbReference type="NCBI Taxonomy" id="43982"/>
    <lineage>
        <taxon>Eukaryota</taxon>
        <taxon>Fungi</taxon>
        <taxon>Dikarya</taxon>
        <taxon>Ascomycota</taxon>
        <taxon>Saccharomycotina</taxon>
        <taxon>Pichiomycetes</taxon>
        <taxon>Pichiales</taxon>
        <taxon>Pichiaceae</taxon>
        <taxon>Ambrosiozyma</taxon>
    </lineage>
</organism>
<dbReference type="Proteomes" id="UP001165064">
    <property type="component" value="Unassembled WGS sequence"/>
</dbReference>
<evidence type="ECO:0000313" key="2">
    <source>
        <dbReference type="Proteomes" id="UP001165064"/>
    </source>
</evidence>
<dbReference type="EMBL" id="BSXS01009153">
    <property type="protein sequence ID" value="GME94763.1"/>
    <property type="molecule type" value="Genomic_DNA"/>
</dbReference>